<feature type="domain" description="Diacylglycerol glucosyltransferase N-terminal" evidence="6">
    <location>
        <begin position="16"/>
        <end position="184"/>
    </location>
</feature>
<feature type="domain" description="Glycosyl transferase family 28 C-terminal" evidence="5">
    <location>
        <begin position="212"/>
        <end position="333"/>
    </location>
</feature>
<dbReference type="Gene3D" id="3.40.50.2000">
    <property type="entry name" value="Glycogen Phosphorylase B"/>
    <property type="match status" value="1"/>
</dbReference>
<sequence>MSLTIAILTGRYGDGHIKAAEALRDAMVQLNDRQNINTVLFDVTDLLPQFADKLTKKLFVSGIKRFPSLYDYLYEKTRAESKITTIAKKRLHGLGLGQLYEWLGEKKPDAIISTFPVASGMLSELKELGLIITPIYTVITDHTVHSSWINPYIDHYFVASKLVKRDMIKYGVPESFITVTGIPVHPNFSLPFSKRKVKGKLGLNPDLPCILLAGGGFGVFNKIENLLQELNDLMVPFEVVVICGRNQRLLKRIKKKEVEYLYPLKLLGFVENMHEWMAAADLLVTKPGGITVSEAIAAEVPMLIVRALGGQENDNLHFLLQSGTALYTENPGMLRDKLKKLLTPGSLDVLKQAMIPYQWQKDSAFLVCRKVLEETCALGRTANAAVGDIPVLEPGI</sequence>
<dbReference type="Proteomes" id="UP000295416">
    <property type="component" value="Unassembled WGS sequence"/>
</dbReference>
<dbReference type="GO" id="GO:0009247">
    <property type="term" value="P:glycolipid biosynthetic process"/>
    <property type="evidence" value="ECO:0007669"/>
    <property type="project" value="InterPro"/>
</dbReference>
<evidence type="ECO:0000256" key="3">
    <source>
        <dbReference type="ARBA" id="ARBA00022676"/>
    </source>
</evidence>
<comment type="caution">
    <text evidence="7">The sequence shown here is derived from an EMBL/GenBank/DDBJ whole genome shotgun (WGS) entry which is preliminary data.</text>
</comment>
<organism evidence="7 8">
    <name type="scientific">Scopulibacillus darangshiensis</name>
    <dbReference type="NCBI Taxonomy" id="442528"/>
    <lineage>
        <taxon>Bacteria</taxon>
        <taxon>Bacillati</taxon>
        <taxon>Bacillota</taxon>
        <taxon>Bacilli</taxon>
        <taxon>Bacillales</taxon>
        <taxon>Sporolactobacillaceae</taxon>
        <taxon>Scopulibacillus</taxon>
    </lineage>
</organism>
<dbReference type="OrthoDB" id="9815663at2"/>
<evidence type="ECO:0000256" key="1">
    <source>
        <dbReference type="ARBA" id="ARBA00004370"/>
    </source>
</evidence>
<dbReference type="Pfam" id="PF04101">
    <property type="entry name" value="Glyco_tran_28_C"/>
    <property type="match status" value="1"/>
</dbReference>
<dbReference type="InterPro" id="IPR050519">
    <property type="entry name" value="Glycosyltransf_28_UgtP"/>
</dbReference>
<dbReference type="EMBL" id="SLXK01000010">
    <property type="protein sequence ID" value="TCP29420.1"/>
    <property type="molecule type" value="Genomic_DNA"/>
</dbReference>
<dbReference type="GO" id="GO:0016020">
    <property type="term" value="C:membrane"/>
    <property type="evidence" value="ECO:0007669"/>
    <property type="project" value="UniProtKB-SubCell"/>
</dbReference>
<dbReference type="SUPFAM" id="SSF53756">
    <property type="entry name" value="UDP-Glycosyltransferase/glycogen phosphorylase"/>
    <property type="match status" value="1"/>
</dbReference>
<name>A0A4R2P3S2_9BACL</name>
<dbReference type="PANTHER" id="PTHR43025">
    <property type="entry name" value="MONOGALACTOSYLDIACYLGLYCEROL SYNTHASE"/>
    <property type="match status" value="1"/>
</dbReference>
<comment type="subcellular location">
    <subcellularLocation>
        <location evidence="1">Membrane</location>
    </subcellularLocation>
</comment>
<dbReference type="Pfam" id="PF06925">
    <property type="entry name" value="MGDG_synth"/>
    <property type="match status" value="1"/>
</dbReference>
<evidence type="ECO:0000259" key="5">
    <source>
        <dbReference type="Pfam" id="PF04101"/>
    </source>
</evidence>
<accession>A0A4R2P3S2</accession>
<keyword evidence="3" id="KW-0328">Glycosyltransferase</keyword>
<evidence type="ECO:0000256" key="4">
    <source>
        <dbReference type="ARBA" id="ARBA00022679"/>
    </source>
</evidence>
<keyword evidence="4 7" id="KW-0808">Transferase</keyword>
<keyword evidence="8" id="KW-1185">Reference proteome</keyword>
<dbReference type="InterPro" id="IPR009695">
    <property type="entry name" value="Diacylglyc_glucosyltr_N"/>
</dbReference>
<dbReference type="GO" id="GO:0016758">
    <property type="term" value="F:hexosyltransferase activity"/>
    <property type="evidence" value="ECO:0007669"/>
    <property type="project" value="InterPro"/>
</dbReference>
<evidence type="ECO:0000313" key="8">
    <source>
        <dbReference type="Proteomes" id="UP000295416"/>
    </source>
</evidence>
<gene>
    <name evidence="7" type="ORF">EV207_11041</name>
</gene>
<dbReference type="PANTHER" id="PTHR43025:SF3">
    <property type="entry name" value="MONOGALACTOSYLDIACYLGLYCEROL SYNTHASE 1, CHLOROPLASTIC"/>
    <property type="match status" value="1"/>
</dbReference>
<dbReference type="RefSeq" id="WP_132745782.1">
    <property type="nucleotide sequence ID" value="NZ_SLXK01000010.1"/>
</dbReference>
<evidence type="ECO:0000259" key="6">
    <source>
        <dbReference type="Pfam" id="PF06925"/>
    </source>
</evidence>
<comment type="similarity">
    <text evidence="2">Belongs to the glycosyltransferase 28 family.</text>
</comment>
<reference evidence="7 8" key="1">
    <citation type="submission" date="2019-03" db="EMBL/GenBank/DDBJ databases">
        <title>Genomic Encyclopedia of Type Strains, Phase IV (KMG-IV): sequencing the most valuable type-strain genomes for metagenomic binning, comparative biology and taxonomic classification.</title>
        <authorList>
            <person name="Goeker M."/>
        </authorList>
    </citation>
    <scope>NUCLEOTIDE SEQUENCE [LARGE SCALE GENOMIC DNA]</scope>
    <source>
        <strain evidence="7 8">DSM 19377</strain>
    </source>
</reference>
<evidence type="ECO:0000313" key="7">
    <source>
        <dbReference type="EMBL" id="TCP29420.1"/>
    </source>
</evidence>
<dbReference type="InterPro" id="IPR007235">
    <property type="entry name" value="Glyco_trans_28_C"/>
</dbReference>
<protein>
    <submittedName>
        <fullName evidence="7">Processive 1,2-diacylglycerol beta-glucosyltransferase</fullName>
    </submittedName>
</protein>
<proteinExistence type="inferred from homology"/>
<evidence type="ECO:0000256" key="2">
    <source>
        <dbReference type="ARBA" id="ARBA00006962"/>
    </source>
</evidence>
<dbReference type="AlphaFoldDB" id="A0A4R2P3S2"/>